<dbReference type="Ensembl" id="ENSCCNT00000002874.1">
    <property type="protein sequence ID" value="ENSCCNP00000002154.1"/>
    <property type="gene ID" value="ENSCCNG00000002378.1"/>
</dbReference>
<dbReference type="InterPro" id="IPR029071">
    <property type="entry name" value="Ubiquitin-like_domsf"/>
</dbReference>
<dbReference type="GO" id="GO:0006368">
    <property type="term" value="P:transcription elongation by RNA polymerase II"/>
    <property type="evidence" value="ECO:0007669"/>
    <property type="project" value="InterPro"/>
</dbReference>
<feature type="region of interest" description="Disordered" evidence="1">
    <location>
        <begin position="41"/>
        <end position="67"/>
    </location>
</feature>
<dbReference type="SUPFAM" id="SSF54236">
    <property type="entry name" value="Ubiquitin-like"/>
    <property type="match status" value="1"/>
</dbReference>
<dbReference type="PANTHER" id="PTHR13248:SF4">
    <property type="entry name" value="ELONGIN B"/>
    <property type="match status" value="1"/>
</dbReference>
<evidence type="ECO:0000313" key="2">
    <source>
        <dbReference type="Ensembl" id="ENSCCNP00000002154.1"/>
    </source>
</evidence>
<dbReference type="GO" id="GO:0070449">
    <property type="term" value="C:elongin complex"/>
    <property type="evidence" value="ECO:0007669"/>
    <property type="project" value="InterPro"/>
</dbReference>
<proteinExistence type="predicted"/>
<accession>A0A8C0VZX5</accession>
<dbReference type="InterPro" id="IPR039049">
    <property type="entry name" value="ELOB"/>
</dbReference>
<organism evidence="2">
    <name type="scientific">Castor canadensis</name>
    <name type="common">American beaver</name>
    <dbReference type="NCBI Taxonomy" id="51338"/>
    <lineage>
        <taxon>Eukaryota</taxon>
        <taxon>Metazoa</taxon>
        <taxon>Chordata</taxon>
        <taxon>Craniata</taxon>
        <taxon>Vertebrata</taxon>
        <taxon>Euteleostomi</taxon>
        <taxon>Mammalia</taxon>
        <taxon>Eutheria</taxon>
        <taxon>Euarchontoglires</taxon>
        <taxon>Glires</taxon>
        <taxon>Rodentia</taxon>
        <taxon>Castorimorpha</taxon>
        <taxon>Castoridae</taxon>
        <taxon>Castor</taxon>
    </lineage>
</organism>
<dbReference type="PANTHER" id="PTHR13248">
    <property type="entry name" value="TRANSCRIPTION ELONGATION FACTOR B POLYPEPTIDE 2"/>
    <property type="match status" value="1"/>
</dbReference>
<reference evidence="2" key="1">
    <citation type="submission" date="2023-09" db="UniProtKB">
        <authorList>
            <consortium name="Ensembl"/>
        </authorList>
    </citation>
    <scope>IDENTIFICATION</scope>
</reference>
<feature type="compositionally biased region" description="Polar residues" evidence="1">
    <location>
        <begin position="56"/>
        <end position="67"/>
    </location>
</feature>
<name>A0A8C0VZX5_CASCN</name>
<dbReference type="AlphaFoldDB" id="A0A8C0VZX5"/>
<evidence type="ECO:0000256" key="1">
    <source>
        <dbReference type="SAM" id="MobiDB-lite"/>
    </source>
</evidence>
<dbReference type="GO" id="GO:0030891">
    <property type="term" value="C:VCB complex"/>
    <property type="evidence" value="ECO:0007669"/>
    <property type="project" value="InterPro"/>
</dbReference>
<dbReference type="Gene3D" id="3.10.20.90">
    <property type="entry name" value="Phosphatidylinositol 3-kinase Catalytic Subunit, Chain A, domain 1"/>
    <property type="match status" value="1"/>
</dbReference>
<sequence>QDTFLTIRRHKTIFPDAKELSTVSELKRIVKGILKWPSDDQRLYKDDQTPLRPCASSPSPVHQSFQM</sequence>
<protein>
    <submittedName>
        <fullName evidence="2">Uncharacterized protein</fullName>
    </submittedName>
</protein>